<feature type="domain" description="Ig-like" evidence="6">
    <location>
        <begin position="2337"/>
        <end position="2417"/>
    </location>
</feature>
<evidence type="ECO:0000259" key="6">
    <source>
        <dbReference type="Pfam" id="PF19081"/>
    </source>
</evidence>
<dbReference type="InterPro" id="IPR044023">
    <property type="entry name" value="Ig_7"/>
</dbReference>
<feature type="domain" description="SD-repeat containing protein B" evidence="5">
    <location>
        <begin position="678"/>
        <end position="766"/>
    </location>
</feature>
<evidence type="ECO:0000256" key="4">
    <source>
        <dbReference type="SAM" id="Phobius"/>
    </source>
</evidence>
<keyword evidence="4" id="KW-0472">Membrane</keyword>
<feature type="transmembrane region" description="Helical" evidence="4">
    <location>
        <begin position="45"/>
        <end position="63"/>
    </location>
</feature>
<evidence type="ECO:0000313" key="8">
    <source>
        <dbReference type="Proteomes" id="UP000000493"/>
    </source>
</evidence>
<reference evidence="8" key="1">
    <citation type="submission" date="2011-06" db="EMBL/GenBank/DDBJ databases">
        <title>The complete genome of chromosome of Runella slithyformis DSM 19594.</title>
        <authorList>
            <consortium name="US DOE Joint Genome Institute (JGI-PGF)"/>
            <person name="Lucas S."/>
            <person name="Han J."/>
            <person name="Lapidus A."/>
            <person name="Bruce D."/>
            <person name="Goodwin L."/>
            <person name="Pitluck S."/>
            <person name="Peters L."/>
            <person name="Kyrpides N."/>
            <person name="Mavromatis K."/>
            <person name="Ivanova N."/>
            <person name="Ovchinnikova G."/>
            <person name="Zhang X."/>
            <person name="Misra M."/>
            <person name="Detter J.C."/>
            <person name="Tapia R."/>
            <person name="Han C."/>
            <person name="Land M."/>
            <person name="Hauser L."/>
            <person name="Markowitz V."/>
            <person name="Cheng J.-F."/>
            <person name="Hugenholtz P."/>
            <person name="Woyke T."/>
            <person name="Wu D."/>
            <person name="Tindall B."/>
            <person name="Faehrich R."/>
            <person name="Brambilla E."/>
            <person name="Klenk H.-P."/>
            <person name="Eisen J.A."/>
        </authorList>
    </citation>
    <scope>NUCLEOTIDE SEQUENCE [LARGE SCALE GENOMIC DNA]</scope>
    <source>
        <strain evidence="8">ATCC 29530 / DSM 19594 / LMG 11500 / NCIMB 11436 / LSU 4</strain>
    </source>
</reference>
<keyword evidence="2" id="KW-0964">Secreted</keyword>
<comment type="subcellular location">
    <subcellularLocation>
        <location evidence="1">Secreted</location>
    </subcellularLocation>
</comment>
<evidence type="ECO:0000256" key="1">
    <source>
        <dbReference type="ARBA" id="ARBA00004613"/>
    </source>
</evidence>
<dbReference type="PANTHER" id="PTHR23303">
    <property type="entry name" value="CARBOXYPEPTIDASE REGULATORY REGION-CONTAINING"/>
    <property type="match status" value="1"/>
</dbReference>
<dbReference type="InterPro" id="IPR013783">
    <property type="entry name" value="Ig-like_fold"/>
</dbReference>
<feature type="domain" description="SD-repeat containing protein B" evidence="5">
    <location>
        <begin position="1874"/>
        <end position="1975"/>
    </location>
</feature>
<evidence type="ECO:0000259" key="5">
    <source>
        <dbReference type="Pfam" id="PF17210"/>
    </source>
</evidence>
<feature type="domain" description="SD-repeat containing protein B" evidence="5">
    <location>
        <begin position="2001"/>
        <end position="2106"/>
    </location>
</feature>
<feature type="domain" description="SD-repeat containing protein B" evidence="5">
    <location>
        <begin position="1725"/>
        <end position="1802"/>
    </location>
</feature>
<dbReference type="Pfam" id="PF19081">
    <property type="entry name" value="Ig_7"/>
    <property type="match status" value="1"/>
</dbReference>
<dbReference type="InterPro" id="IPR033764">
    <property type="entry name" value="Sdr_B"/>
</dbReference>
<proteinExistence type="predicted"/>
<dbReference type="Gene3D" id="2.60.40.10">
    <property type="entry name" value="Immunoglobulins"/>
    <property type="match status" value="7"/>
</dbReference>
<keyword evidence="4" id="KW-0812">Transmembrane</keyword>
<protein>
    <submittedName>
        <fullName evidence="7">Cna B domain protein</fullName>
    </submittedName>
</protein>
<dbReference type="KEGG" id="rsi:Runsl_3861"/>
<reference evidence="7 8" key="2">
    <citation type="journal article" date="2012" name="Stand. Genomic Sci.">
        <title>Complete genome sequence of the aquatic bacterium Runella slithyformis type strain (LSU 4(T)).</title>
        <authorList>
            <person name="Copeland A."/>
            <person name="Zhang X."/>
            <person name="Misra M."/>
            <person name="Lapidus A."/>
            <person name="Nolan M."/>
            <person name="Lucas S."/>
            <person name="Deshpande S."/>
            <person name="Cheng J.F."/>
            <person name="Tapia R."/>
            <person name="Goodwin L.A."/>
            <person name="Pitluck S."/>
            <person name="Liolios K."/>
            <person name="Pagani I."/>
            <person name="Ivanova N."/>
            <person name="Mikhailova N."/>
            <person name="Pati A."/>
            <person name="Chen A."/>
            <person name="Palaniappan K."/>
            <person name="Land M."/>
            <person name="Hauser L."/>
            <person name="Pan C."/>
            <person name="Jeffries C.D."/>
            <person name="Detter J.C."/>
            <person name="Brambilla E.M."/>
            <person name="Rohde M."/>
            <person name="Djao O.D."/>
            <person name="Goker M."/>
            <person name="Sikorski J."/>
            <person name="Tindall B.J."/>
            <person name="Woyke T."/>
            <person name="Bristow J."/>
            <person name="Eisen J.A."/>
            <person name="Markowitz V."/>
            <person name="Hugenholtz P."/>
            <person name="Kyrpides N.C."/>
            <person name="Klenk H.P."/>
            <person name="Mavromatis K."/>
        </authorList>
    </citation>
    <scope>NUCLEOTIDE SEQUENCE [LARGE SCALE GENOMIC DNA]</scope>
    <source>
        <strain evidence="8">ATCC 29530 / DSM 19594 / LMG 11500 / NCIMB 11436 / LSU 4</strain>
    </source>
</reference>
<name>A0A7U4E7E2_RUNSL</name>
<feature type="domain" description="SD-repeat containing protein B" evidence="5">
    <location>
        <begin position="1123"/>
        <end position="1206"/>
    </location>
</feature>
<feature type="domain" description="SD-repeat containing protein B" evidence="5">
    <location>
        <begin position="68"/>
        <end position="150"/>
    </location>
</feature>
<evidence type="ECO:0000256" key="2">
    <source>
        <dbReference type="ARBA" id="ARBA00022525"/>
    </source>
</evidence>
<dbReference type="InterPro" id="IPR051417">
    <property type="entry name" value="SDr/BOS_complex"/>
</dbReference>
<keyword evidence="8" id="KW-1185">Reference proteome</keyword>
<evidence type="ECO:0000256" key="3">
    <source>
        <dbReference type="ARBA" id="ARBA00022729"/>
    </source>
</evidence>
<keyword evidence="4" id="KW-1133">Transmembrane helix</keyword>
<dbReference type="RefSeq" id="WP_013929521.1">
    <property type="nucleotide sequence ID" value="NC_015703.1"/>
</dbReference>
<dbReference type="Pfam" id="PF17210">
    <property type="entry name" value="SdrD_B"/>
    <property type="match status" value="7"/>
</dbReference>
<dbReference type="GO" id="GO:0005576">
    <property type="term" value="C:extracellular region"/>
    <property type="evidence" value="ECO:0007669"/>
    <property type="project" value="UniProtKB-SubCell"/>
</dbReference>
<gene>
    <name evidence="7" type="ordered locus">Runsl_3861</name>
</gene>
<dbReference type="Proteomes" id="UP000000493">
    <property type="component" value="Chromosome"/>
</dbReference>
<dbReference type="SUPFAM" id="SSF117074">
    <property type="entry name" value="Hypothetical protein PA1324"/>
    <property type="match status" value="7"/>
</dbReference>
<sequence length="2432" mass="255129">MKIKTALLNHGVSTEDIIQVIEEKTPIEIVDSENVAAQFSSLSKFGALLFILFSFLLWSPGAYAQVSGKVFKDFNGNSLQISAKGEPGVAGVTVTAFKPDGTFVTTLTGPDGSYSFTASQIPNATRVRIEFSNYPVGLFDTNHSNTAGSSQTTTQFVTAGTTVTNVNLGLIDPKIYTEVNPLIGVPCYVSGNPLGNGTSSTMDAFVDFDFNSAGNGGPIAVPSTPNDPVNHKVPAGKIGSVWGVAYDKKTKKLYTSAFVKRHTGIGPLGEGGIYILDYTTGAPVVSNFVDVNTIGINTGTVGVGATPALRNSNRGLNNTATLANTGGDPLAFDAVGKVGLGDIDISEDGSKLWVVNLNLMTLNSIVIDADNNPATPPTTADVATFNIPNPFTAGTQRPFALKTYNGKVYIGLVSDATLEAAVYEFNGSTFTSVLVNGVAIIPLNYNKGFASIDCNTIKGWFNWRNSNPPITCGAVSSGGNVLYAYPTPMLSDIEFDVDSSMILTFMDRMGHQMGTNNTQLDGTGLENYHGAGDILRVCRNNGSYVMQGSNGCAVKSANNEGPGGGEYYFGDYFNETESYFPAGLAGSRGVIHSETVVGGMAVVYGSDETVVASFDPRGIAWISGGVNFFNNTTGQTRTRNYMLYYGQTAAAGFAGNGFFGKANGLGDVEVLNSLPTIELGNRVWNDANKNGIQDPTEAVLVGVTVSLYDSLGVLIPNSTLVTDANGQFIFSSAPGTSTANFKYGLNINPNTQYQIKIDALGTNASVTGLTLADVTPLTPGETAAINSGSTISNNDAKLLGGKPTVVLRTGILGENNHTFDLGLACTQPIITAGSYTKATCPTANNVVPNNNASLQISTNGDRAAISATGIPTTAYASATAVTAGSVTLINQNGATDSLFVRIFKGPNCYLDTVFKVTPVICCPAITFGTPANFTQYCSDATIATLTATTTARLPDSLAFYMSPAKLTAYSDILGAQLLGKVRIAGTATSNNVSLSNVKLPEWAGTANDTLYIYAVYVDNLGDTTCKVFAEKPIILKPEPTASIDGFTTACNSVAVTLTSEAATTYRWGRVLPFANNLGTAQTLTQTPPANTTTTYWLITTNAGTCSSDTAYHTITTSSGILGTVYRDFDSDGIKDINEKYGVKGIEVKAYDCDGKLLGTTKTDEFGRYAFNSIAAATGKVRIEFSKASMPSWLQESFAGTNNGTDVQFVTAPNCSVDWAVKEVGDYCQTTPKVLVPCFENGTGIGSTQPGFVSFDYGTSNKRNDGTVGEVGSVWGVAYQRTTRKAFTSAFLKRHVGFADQGPGGIYVYDYANPAVNAPLVAGFSLQGVTPANGGVAIDLGSVTRVTGPATDPNYISTSRTAPNYDIDAFAKVGKMSYGDADVDETNNRLWLVNLNQRAIISMNISGTTTALNGASTATLSPLTNQYLLDNLPGVPNCGTDGVFRPWALAFHRGKGYLGGVCSSETSKDRSKLVSYVLEFDPNNVGAGFTTVMTIPMDYPREQLEGRNPADIYRVNASWRAWINAYADIPGAPASPGRLGWPQPILSDIAFADNGDMVMGFTDRLSHQWGMGNYLPVAGRTALTEMGAGGDILHACFVNGTWVLEGTAGSCKTNDIPNNSGYRLANDGPSKTGEFYPNDQYNDGTNSHFETSNGALAILPGQNEVITTAFDISSIFQQGVKYFNTTTGGNETGSFAIVPNSNGVASFGKGNGLGDLEITCDAAPIQIGNYIWLDADADGVQDPCELPAVGVKVYLYSKNGLLKDSTVTNATGNWYFSSPTDSIKTNTAYFVVVGGASQFNKTTGEITVGGKKYQLTSANTGVGTNADQNDSDALTKGIANVPANLQGFPVICDTTGGPGYVNHTLDIGLAPPSGSLGDYVWKDTNNNGRQEVGEAGVKGVIIELYKNGTFFAKDTTDALGKYNFVNLDSASYYIKVLPSSFPAGCLISQNPNAAGVPDSLDSDIIAATLQSQTVIIDPTPIVGISLKDNPTLDVALFSPNGSLGDYVWKDTNNNGIQDEVGTGVKGVILELYKNGIATGIRDTTDVDGKYLFAISDSASYQVKIVSGLPAGCALSTKPNAAGSTDANDSDFNPTTGLSDAVTVNPANPAKKDVLTVDAALYSPKGSLGDFVWKDTNNNGIQDETTPNAGGVAGVQIELYKVGTTSAVAKDTTDATGHYLFSNLDAGQYYIKVLAASIPVGCTISTMKDVSTGGGTEANDSDVDPATGQSGNYTIDLLDPLKKDIVTVDAALLALCPKPTVTINSAPTCSQDKQTYSVTFSVTGKNGILKANGVPLIGNSPYVIPLPIGTNLTITDSLSALCRHDTTILAPSCGCPVSAPVAVVPSVVACQGEPIPMLSVSVPSGVTANWYASQTSTSALVTNSLTYTPAKAGRYWVEAVVNGPQGCVSTTRTPITLSVRSTSCVPMTLKKVKR</sequence>
<organism evidence="7 8">
    <name type="scientific">Runella slithyformis (strain ATCC 29530 / DSM 19594 / LMG 11500 / NCIMB 11436 / LSU 4)</name>
    <dbReference type="NCBI Taxonomy" id="761193"/>
    <lineage>
        <taxon>Bacteria</taxon>
        <taxon>Pseudomonadati</taxon>
        <taxon>Bacteroidota</taxon>
        <taxon>Cytophagia</taxon>
        <taxon>Cytophagales</taxon>
        <taxon>Spirosomataceae</taxon>
        <taxon>Runella</taxon>
    </lineage>
</organism>
<evidence type="ECO:0000313" key="7">
    <source>
        <dbReference type="EMBL" id="AEI50218.1"/>
    </source>
</evidence>
<dbReference type="EMBL" id="CP002859">
    <property type="protein sequence ID" value="AEI50218.1"/>
    <property type="molecule type" value="Genomic_DNA"/>
</dbReference>
<accession>A0A7U4E7E2</accession>
<feature type="domain" description="SD-repeat containing protein B" evidence="5">
    <location>
        <begin position="2125"/>
        <end position="2234"/>
    </location>
</feature>
<keyword evidence="3" id="KW-0732">Signal</keyword>